<feature type="compositionally biased region" description="Basic and acidic residues" evidence="1">
    <location>
        <begin position="47"/>
        <end position="59"/>
    </location>
</feature>
<evidence type="ECO:0000256" key="1">
    <source>
        <dbReference type="SAM" id="MobiDB-lite"/>
    </source>
</evidence>
<evidence type="ECO:0000313" key="3">
    <source>
        <dbReference type="Proteomes" id="UP000255103"/>
    </source>
</evidence>
<sequence length="59" mass="6574">MLDAMQNSILNKPDSILDKRPNSPSADVNKLESKFEDMFAKQAKAKAQKEAKDSVKPKP</sequence>
<protein>
    <submittedName>
        <fullName evidence="2">Uncharacterized protein</fullName>
    </submittedName>
</protein>
<feature type="compositionally biased region" description="Polar residues" evidence="1">
    <location>
        <begin position="1"/>
        <end position="10"/>
    </location>
</feature>
<gene>
    <name evidence="2" type="ORF">NCTC12219_01857</name>
</gene>
<evidence type="ECO:0000313" key="2">
    <source>
        <dbReference type="EMBL" id="STP14310.1"/>
    </source>
</evidence>
<dbReference type="AlphaFoldDB" id="A0A377JWX9"/>
<reference evidence="2 3" key="1">
    <citation type="submission" date="2018-06" db="EMBL/GenBank/DDBJ databases">
        <authorList>
            <consortium name="Pathogen Informatics"/>
            <person name="Doyle S."/>
        </authorList>
    </citation>
    <scope>NUCLEOTIDE SEQUENCE [LARGE SCALE GENOMIC DNA]</scope>
    <source>
        <strain evidence="2 3">NCTC12219</strain>
    </source>
</reference>
<dbReference type="Proteomes" id="UP000255103">
    <property type="component" value="Unassembled WGS sequence"/>
</dbReference>
<accession>A0A377JWX9</accession>
<dbReference type="EMBL" id="UGHX01000003">
    <property type="protein sequence ID" value="STP14310.1"/>
    <property type="molecule type" value="Genomic_DNA"/>
</dbReference>
<feature type="region of interest" description="Disordered" evidence="1">
    <location>
        <begin position="40"/>
        <end position="59"/>
    </location>
</feature>
<feature type="region of interest" description="Disordered" evidence="1">
    <location>
        <begin position="1"/>
        <end position="28"/>
    </location>
</feature>
<dbReference type="RefSeq" id="WP_258864834.1">
    <property type="nucleotide sequence ID" value="NZ_UGHX01000003.1"/>
</dbReference>
<proteinExistence type="predicted"/>
<organism evidence="2 3">
    <name type="scientific">Helicobacter cinaedi</name>
    <dbReference type="NCBI Taxonomy" id="213"/>
    <lineage>
        <taxon>Bacteria</taxon>
        <taxon>Pseudomonadati</taxon>
        <taxon>Campylobacterota</taxon>
        <taxon>Epsilonproteobacteria</taxon>
        <taxon>Campylobacterales</taxon>
        <taxon>Helicobacteraceae</taxon>
        <taxon>Helicobacter</taxon>
    </lineage>
</organism>
<name>A0A377JWX9_9HELI</name>